<sequence>MGALKQGTFSFPSVTCLKSETKMKLKYNTFLYKPLDIKYWTRLRCSQSCKELCVSSVQKTSRTAAIFKQHS</sequence>
<name>A0ABC9XGA1_GRUJA</name>
<accession>A0ABC9XGA1</accession>
<dbReference type="AlphaFoldDB" id="A0ABC9XGA1"/>
<comment type="caution">
    <text evidence="1">The sequence shown here is derived from an EMBL/GenBank/DDBJ whole genome shotgun (WGS) entry which is preliminary data.</text>
</comment>
<reference evidence="1 2" key="1">
    <citation type="submission" date="2024-06" db="EMBL/GenBank/DDBJ databases">
        <title>The draft genome of Grus japonensis, version 3.</title>
        <authorList>
            <person name="Nabeshima K."/>
            <person name="Suzuki S."/>
            <person name="Onuma M."/>
        </authorList>
    </citation>
    <scope>NUCLEOTIDE SEQUENCE [LARGE SCALE GENOMIC DNA]</scope>
    <source>
        <strain evidence="1 2">451A</strain>
    </source>
</reference>
<evidence type="ECO:0000313" key="2">
    <source>
        <dbReference type="Proteomes" id="UP001623348"/>
    </source>
</evidence>
<protein>
    <submittedName>
        <fullName evidence="1">Uncharacterized protein</fullName>
    </submittedName>
</protein>
<dbReference type="Proteomes" id="UP001623348">
    <property type="component" value="Unassembled WGS sequence"/>
</dbReference>
<dbReference type="EMBL" id="BAAFJT010000015">
    <property type="protein sequence ID" value="GAB0196690.1"/>
    <property type="molecule type" value="Genomic_DNA"/>
</dbReference>
<proteinExistence type="predicted"/>
<evidence type="ECO:0000313" key="1">
    <source>
        <dbReference type="EMBL" id="GAB0196690.1"/>
    </source>
</evidence>
<gene>
    <name evidence="1" type="ORF">GRJ2_002134300</name>
</gene>
<keyword evidence="2" id="KW-1185">Reference proteome</keyword>
<organism evidence="1 2">
    <name type="scientific">Grus japonensis</name>
    <name type="common">Japanese crane</name>
    <name type="synonym">Red-crowned crane</name>
    <dbReference type="NCBI Taxonomy" id="30415"/>
    <lineage>
        <taxon>Eukaryota</taxon>
        <taxon>Metazoa</taxon>
        <taxon>Chordata</taxon>
        <taxon>Craniata</taxon>
        <taxon>Vertebrata</taxon>
        <taxon>Euteleostomi</taxon>
        <taxon>Archelosauria</taxon>
        <taxon>Archosauria</taxon>
        <taxon>Dinosauria</taxon>
        <taxon>Saurischia</taxon>
        <taxon>Theropoda</taxon>
        <taxon>Coelurosauria</taxon>
        <taxon>Aves</taxon>
        <taxon>Neognathae</taxon>
        <taxon>Neoaves</taxon>
        <taxon>Gruiformes</taxon>
        <taxon>Gruidae</taxon>
        <taxon>Grus</taxon>
    </lineage>
</organism>